<evidence type="ECO:0000313" key="3">
    <source>
        <dbReference type="Proteomes" id="UP000177273"/>
    </source>
</evidence>
<organism evidence="2 3">
    <name type="scientific">Floricoccus penangensis</name>
    <dbReference type="NCBI Taxonomy" id="1859475"/>
    <lineage>
        <taxon>Bacteria</taxon>
        <taxon>Bacillati</taxon>
        <taxon>Bacillota</taxon>
        <taxon>Bacilli</taxon>
        <taxon>Lactobacillales</taxon>
        <taxon>Streptococcaceae</taxon>
        <taxon>Floricoccus</taxon>
    </lineage>
</organism>
<keyword evidence="1" id="KW-0472">Membrane</keyword>
<name>A0A9Q5JH60_9LACT</name>
<sequence>MEKKVKKFFLFWQFDEEEKWLNDMSAQGWQLTEIKRTKYTFKSCQPNTYIYKIDYLDNSKEKNQEYLNSIQSFGIEKVGQTYNLLYLSMENENSSDQVFELFPDKQYRINFLNKLLKSSTMTISCFILNLLLVSSNTELMLAPYISTALIILIIIWLSGLSKINKKKNVLEKSN</sequence>
<accession>A0A9Q5JH60</accession>
<keyword evidence="3" id="KW-1185">Reference proteome</keyword>
<dbReference type="OrthoDB" id="8757095at2"/>
<gene>
    <name evidence="2" type="ORF">BG262_01700</name>
</gene>
<keyword evidence="1" id="KW-0812">Transmembrane</keyword>
<reference evidence="3" key="1">
    <citation type="submission" date="2016-09" db="EMBL/GenBank/DDBJ databases">
        <title>Draft genome sequence of a novel species of the family Streptococcaceae isolated from flowers.</title>
        <authorList>
            <person name="Chuah L.-O."/>
            <person name="Yap K.-P."/>
            <person name="Thong K.L."/>
            <person name="Liong M.T."/>
            <person name="Ahmad R."/>
            <person name="Rusul G."/>
        </authorList>
    </citation>
    <scope>NUCLEOTIDE SEQUENCE [LARGE SCALE GENOMIC DNA]</scope>
    <source>
        <strain evidence="3">HibF3</strain>
    </source>
</reference>
<proteinExistence type="predicted"/>
<evidence type="ECO:0000256" key="1">
    <source>
        <dbReference type="SAM" id="Phobius"/>
    </source>
</evidence>
<dbReference type="RefSeq" id="WP_070787666.1">
    <property type="nucleotide sequence ID" value="NZ_MKIQ01000026.1"/>
</dbReference>
<dbReference type="InterPro" id="IPR021359">
    <property type="entry name" value="DUF2812"/>
</dbReference>
<comment type="caution">
    <text evidence="2">The sequence shown here is derived from an EMBL/GenBank/DDBJ whole genome shotgun (WGS) entry which is preliminary data.</text>
</comment>
<evidence type="ECO:0008006" key="4">
    <source>
        <dbReference type="Google" id="ProtNLM"/>
    </source>
</evidence>
<feature type="transmembrane region" description="Helical" evidence="1">
    <location>
        <begin position="141"/>
        <end position="160"/>
    </location>
</feature>
<dbReference type="Pfam" id="PF11193">
    <property type="entry name" value="DUF2812"/>
    <property type="match status" value="1"/>
</dbReference>
<evidence type="ECO:0000313" key="2">
    <source>
        <dbReference type="EMBL" id="OFI47068.1"/>
    </source>
</evidence>
<keyword evidence="1" id="KW-1133">Transmembrane helix</keyword>
<protein>
    <recommendedName>
        <fullName evidence="4">DUF2812 domain-containing protein</fullName>
    </recommendedName>
</protein>
<dbReference type="Proteomes" id="UP000177273">
    <property type="component" value="Unassembled WGS sequence"/>
</dbReference>
<dbReference type="AlphaFoldDB" id="A0A9Q5JH60"/>
<dbReference type="EMBL" id="MKIQ01000026">
    <property type="protein sequence ID" value="OFI47068.1"/>
    <property type="molecule type" value="Genomic_DNA"/>
</dbReference>
<feature type="transmembrane region" description="Helical" evidence="1">
    <location>
        <begin position="115"/>
        <end position="135"/>
    </location>
</feature>